<evidence type="ECO:0000256" key="2">
    <source>
        <dbReference type="ARBA" id="ARBA00022857"/>
    </source>
</evidence>
<sequence>MSPRIATVFGATGVQGSSVIRALLKDGFFTPRAVTRNANSEAARALGCEVVEASYGDKDALKKAVTGAECVFLVTMPFTELPEVDQGKNVIDACMMAGVKFAAFSSLPNVREMSGGKYTHVNHFDDKAEIKKYLEASGIACASICPGSFLENIHRGYLGCPFTKTDTGYELITRERPGSSVIQTWTGHDMGPAVAAVFAQYTTRPAEIDHKAFVLGSRRATAEETAAELAKGLGVPVTVKHLGAMGFPAVDEMYDFSAEYEWFPGVEVPDKRLEALGVKVETIEEFARTELKKHIGA</sequence>
<proteinExistence type="inferred from homology"/>
<dbReference type="SUPFAM" id="SSF51735">
    <property type="entry name" value="NAD(P)-binding Rossmann-fold domains"/>
    <property type="match status" value="1"/>
</dbReference>
<dbReference type="Gene3D" id="3.90.25.10">
    <property type="entry name" value="UDP-galactose 4-epimerase, domain 1"/>
    <property type="match status" value="1"/>
</dbReference>
<name>A0A550CGI2_9AGAR</name>
<evidence type="ECO:0000259" key="3">
    <source>
        <dbReference type="Pfam" id="PF05368"/>
    </source>
</evidence>
<dbReference type="Gene3D" id="3.40.50.720">
    <property type="entry name" value="NAD(P)-binding Rossmann-like Domain"/>
    <property type="match status" value="1"/>
</dbReference>
<organism evidence="4 5">
    <name type="scientific">Schizophyllum amplum</name>
    <dbReference type="NCBI Taxonomy" id="97359"/>
    <lineage>
        <taxon>Eukaryota</taxon>
        <taxon>Fungi</taxon>
        <taxon>Dikarya</taxon>
        <taxon>Basidiomycota</taxon>
        <taxon>Agaricomycotina</taxon>
        <taxon>Agaricomycetes</taxon>
        <taxon>Agaricomycetidae</taxon>
        <taxon>Agaricales</taxon>
        <taxon>Schizophyllaceae</taxon>
        <taxon>Schizophyllum</taxon>
    </lineage>
</organism>
<evidence type="ECO:0000256" key="1">
    <source>
        <dbReference type="ARBA" id="ARBA00006328"/>
    </source>
</evidence>
<dbReference type="OrthoDB" id="419598at2759"/>
<dbReference type="InterPro" id="IPR008030">
    <property type="entry name" value="NmrA-like"/>
</dbReference>
<comment type="caution">
    <text evidence="4">The sequence shown here is derived from an EMBL/GenBank/DDBJ whole genome shotgun (WGS) entry which is preliminary data.</text>
</comment>
<reference evidence="4 5" key="1">
    <citation type="journal article" date="2019" name="New Phytol.">
        <title>Comparative genomics reveals unique wood-decay strategies and fruiting body development in the Schizophyllaceae.</title>
        <authorList>
            <person name="Almasi E."/>
            <person name="Sahu N."/>
            <person name="Krizsan K."/>
            <person name="Balint B."/>
            <person name="Kovacs G.M."/>
            <person name="Kiss B."/>
            <person name="Cseklye J."/>
            <person name="Drula E."/>
            <person name="Henrissat B."/>
            <person name="Nagy I."/>
            <person name="Chovatia M."/>
            <person name="Adam C."/>
            <person name="LaButti K."/>
            <person name="Lipzen A."/>
            <person name="Riley R."/>
            <person name="Grigoriev I.V."/>
            <person name="Nagy L.G."/>
        </authorList>
    </citation>
    <scope>NUCLEOTIDE SEQUENCE [LARGE SCALE GENOMIC DNA]</scope>
    <source>
        <strain evidence="4 5">NL-1724</strain>
    </source>
</reference>
<dbReference type="InterPro" id="IPR051164">
    <property type="entry name" value="NmrA-like_oxidored"/>
</dbReference>
<keyword evidence="5" id="KW-1185">Reference proteome</keyword>
<accession>A0A550CGI2</accession>
<dbReference type="PANTHER" id="PTHR42748:SF7">
    <property type="entry name" value="NMRA LIKE REDOX SENSOR 1-RELATED"/>
    <property type="match status" value="1"/>
</dbReference>
<dbReference type="EMBL" id="VDMD01000008">
    <property type="protein sequence ID" value="TRM63796.1"/>
    <property type="molecule type" value="Genomic_DNA"/>
</dbReference>
<comment type="similarity">
    <text evidence="1">Belongs to the NmrA-type oxidoreductase family.</text>
</comment>
<dbReference type="STRING" id="97359.A0A550CGI2"/>
<gene>
    <name evidence="4" type="ORF">BD626DRAFT_401773</name>
</gene>
<dbReference type="Proteomes" id="UP000320762">
    <property type="component" value="Unassembled WGS sequence"/>
</dbReference>
<dbReference type="InterPro" id="IPR036291">
    <property type="entry name" value="NAD(P)-bd_dom_sf"/>
</dbReference>
<evidence type="ECO:0000313" key="5">
    <source>
        <dbReference type="Proteomes" id="UP000320762"/>
    </source>
</evidence>
<evidence type="ECO:0000313" key="4">
    <source>
        <dbReference type="EMBL" id="TRM63796.1"/>
    </source>
</evidence>
<keyword evidence="2" id="KW-0521">NADP</keyword>
<protein>
    <recommendedName>
        <fullName evidence="3">NmrA-like domain-containing protein</fullName>
    </recommendedName>
</protein>
<dbReference type="Pfam" id="PF05368">
    <property type="entry name" value="NmrA"/>
    <property type="match status" value="1"/>
</dbReference>
<feature type="domain" description="NmrA-like" evidence="3">
    <location>
        <begin position="7"/>
        <end position="243"/>
    </location>
</feature>
<dbReference type="PANTHER" id="PTHR42748">
    <property type="entry name" value="NITROGEN METABOLITE REPRESSION PROTEIN NMRA FAMILY MEMBER"/>
    <property type="match status" value="1"/>
</dbReference>
<dbReference type="AlphaFoldDB" id="A0A550CGI2"/>